<evidence type="ECO:0000256" key="1">
    <source>
        <dbReference type="ARBA" id="ARBA00004141"/>
    </source>
</evidence>
<dbReference type="AlphaFoldDB" id="A0A0B6RXN8"/>
<feature type="transmembrane region" description="Helical" evidence="5">
    <location>
        <begin position="322"/>
        <end position="344"/>
    </location>
</feature>
<evidence type="ECO:0000313" key="8">
    <source>
        <dbReference type="Proteomes" id="UP000031838"/>
    </source>
</evidence>
<dbReference type="InterPro" id="IPR011701">
    <property type="entry name" value="MFS"/>
</dbReference>
<dbReference type="CDD" id="cd17319">
    <property type="entry name" value="MFS_ExuT_GudP_like"/>
    <property type="match status" value="1"/>
</dbReference>
<keyword evidence="8" id="KW-1185">Reference proteome</keyword>
<evidence type="ECO:0000256" key="2">
    <source>
        <dbReference type="ARBA" id="ARBA00022692"/>
    </source>
</evidence>
<reference evidence="8" key="1">
    <citation type="submission" date="2011-03" db="EMBL/GenBank/DDBJ databases">
        <authorList>
            <person name="Voget S."/>
            <person name="Streit W.R."/>
            <person name="Jaeger K.E."/>
            <person name="Daniel R."/>
        </authorList>
    </citation>
    <scope>NUCLEOTIDE SEQUENCE [LARGE SCALE GENOMIC DNA]</scope>
    <source>
        <strain evidence="8">PG1</strain>
    </source>
</reference>
<feature type="transmembrane region" description="Helical" evidence="5">
    <location>
        <begin position="298"/>
        <end position="316"/>
    </location>
</feature>
<feature type="transmembrane region" description="Helical" evidence="5">
    <location>
        <begin position="224"/>
        <end position="242"/>
    </location>
</feature>
<dbReference type="KEGG" id="bpla:bpln_1g12350"/>
<evidence type="ECO:0000256" key="5">
    <source>
        <dbReference type="SAM" id="Phobius"/>
    </source>
</evidence>
<dbReference type="HOGENOM" id="CLU_001265_5_1_4"/>
<accession>A0A0B6RXN8</accession>
<feature type="transmembrane region" description="Helical" evidence="5">
    <location>
        <begin position="262"/>
        <end position="286"/>
    </location>
</feature>
<dbReference type="KEGG" id="bgp:BGL_1c12830"/>
<keyword evidence="3 5" id="KW-1133">Transmembrane helix</keyword>
<dbReference type="InterPro" id="IPR020846">
    <property type="entry name" value="MFS_dom"/>
</dbReference>
<dbReference type="InterPro" id="IPR050382">
    <property type="entry name" value="MFS_Na/Anion_cotransporter"/>
</dbReference>
<protein>
    <submittedName>
        <fullName evidence="7">Major facilitator superfamily MFS-1 transporter</fullName>
    </submittedName>
</protein>
<comment type="subcellular location">
    <subcellularLocation>
        <location evidence="1">Membrane</location>
        <topology evidence="1">Multi-pass membrane protein</topology>
    </subcellularLocation>
</comment>
<organism evidence="7 8">
    <name type="scientific">Burkholderia plantarii</name>
    <dbReference type="NCBI Taxonomy" id="41899"/>
    <lineage>
        <taxon>Bacteria</taxon>
        <taxon>Pseudomonadati</taxon>
        <taxon>Pseudomonadota</taxon>
        <taxon>Betaproteobacteria</taxon>
        <taxon>Burkholderiales</taxon>
        <taxon>Burkholderiaceae</taxon>
        <taxon>Burkholderia</taxon>
    </lineage>
</organism>
<evidence type="ECO:0000256" key="3">
    <source>
        <dbReference type="ARBA" id="ARBA00022989"/>
    </source>
</evidence>
<dbReference type="EMBL" id="CP002580">
    <property type="protein sequence ID" value="AJK45805.1"/>
    <property type="molecule type" value="Genomic_DNA"/>
</dbReference>
<dbReference type="Proteomes" id="UP000031838">
    <property type="component" value="Chromosome 1"/>
</dbReference>
<evidence type="ECO:0000256" key="4">
    <source>
        <dbReference type="ARBA" id="ARBA00023136"/>
    </source>
</evidence>
<evidence type="ECO:0000313" key="7">
    <source>
        <dbReference type="EMBL" id="AJK45805.1"/>
    </source>
</evidence>
<dbReference type="GO" id="GO:0016020">
    <property type="term" value="C:membrane"/>
    <property type="evidence" value="ECO:0007669"/>
    <property type="project" value="UniProtKB-SubCell"/>
</dbReference>
<feature type="transmembrane region" description="Helical" evidence="5">
    <location>
        <begin position="82"/>
        <end position="105"/>
    </location>
</feature>
<dbReference type="Pfam" id="PF07690">
    <property type="entry name" value="MFS_1"/>
    <property type="match status" value="1"/>
</dbReference>
<name>A0A0B6RXN8_BURPL</name>
<proteinExistence type="predicted"/>
<feature type="transmembrane region" description="Helical" evidence="5">
    <location>
        <begin position="12"/>
        <end position="29"/>
    </location>
</feature>
<dbReference type="InterPro" id="IPR036259">
    <property type="entry name" value="MFS_trans_sf"/>
</dbReference>
<keyword evidence="2 5" id="KW-0812">Transmembrane</keyword>
<reference evidence="7 8" key="2">
    <citation type="journal article" date="2016" name="Appl. Microbiol. Biotechnol.">
        <title>Mutations improving production and secretion of extracellular lipase by Burkholderia glumae PG1.</title>
        <authorList>
            <person name="Knapp A."/>
            <person name="Voget S."/>
            <person name="Gao R."/>
            <person name="Zaburannyi N."/>
            <person name="Krysciak D."/>
            <person name="Breuer M."/>
            <person name="Hauer B."/>
            <person name="Streit W.R."/>
            <person name="Muller R."/>
            <person name="Daniel R."/>
            <person name="Jaeger K.E."/>
        </authorList>
    </citation>
    <scope>NUCLEOTIDE SEQUENCE [LARGE SCALE GENOMIC DNA]</scope>
    <source>
        <strain evidence="7 8">PG1</strain>
    </source>
</reference>
<dbReference type="PROSITE" id="PS50850">
    <property type="entry name" value="MFS"/>
    <property type="match status" value="1"/>
</dbReference>
<dbReference type="OrthoDB" id="8596007at2"/>
<dbReference type="PANTHER" id="PTHR11662:SF399">
    <property type="entry name" value="FI19708P1-RELATED"/>
    <property type="match status" value="1"/>
</dbReference>
<dbReference type="Gene3D" id="1.20.1250.20">
    <property type="entry name" value="MFS general substrate transporter like domains"/>
    <property type="match status" value="2"/>
</dbReference>
<feature type="transmembrane region" description="Helical" evidence="5">
    <location>
        <begin position="385"/>
        <end position="404"/>
    </location>
</feature>
<evidence type="ECO:0000259" key="6">
    <source>
        <dbReference type="PROSITE" id="PS50850"/>
    </source>
</evidence>
<dbReference type="SUPFAM" id="SSF103473">
    <property type="entry name" value="MFS general substrate transporter"/>
    <property type="match status" value="1"/>
</dbReference>
<dbReference type="PANTHER" id="PTHR11662">
    <property type="entry name" value="SOLUTE CARRIER FAMILY 17"/>
    <property type="match status" value="1"/>
</dbReference>
<dbReference type="RefSeq" id="WP_042624469.1">
    <property type="nucleotide sequence ID" value="NZ_BSTO01000023.1"/>
</dbReference>
<feature type="transmembrane region" description="Helical" evidence="5">
    <location>
        <begin position="167"/>
        <end position="187"/>
    </location>
</feature>
<sequence>MKRYRLTSATNVVLVMLCVMYLITYLDRVNVSTAAVGFGKEFGLSHTEIGLVFSAFAYPYLVFQIIGGWVSDRFGARKTLLFCGAVWGVATVLTGMAGGLVSLLAARLLLGFGEGATFPAATAAMTRWVPKDQRGFAQGVTHAASRVGNALAPAAVVAVMASFGWRAAFYLCGALSLCWVLGWWLTYTEQPRDHPRITEAELAMLPAPKPRATGLRWGALARRMLPVTIVYFCYGWTLWLFLSWIPQFFLHYYHMNLQKSALFSSVVFLAGVIGDTAGGIVTDRILRRTGSLARARSTMVSICMLCTLLALVPLAFVHEVYAAMGCLALGFFFAEMTIGPMWAIPMDIAPEFSGTASGIMNTGSAAAAIVSPVIGGVLIDRFGSWQLPFYGSMLLMAIGVVCAFRMHPERRFENAVADPAGASHQGV</sequence>
<feature type="transmembrane region" description="Helical" evidence="5">
    <location>
        <begin position="356"/>
        <end position="379"/>
    </location>
</feature>
<gene>
    <name evidence="7" type="ORF">BGL_1c12830</name>
</gene>
<dbReference type="GO" id="GO:0022857">
    <property type="term" value="F:transmembrane transporter activity"/>
    <property type="evidence" value="ECO:0007669"/>
    <property type="project" value="InterPro"/>
</dbReference>
<feature type="transmembrane region" description="Helical" evidence="5">
    <location>
        <begin position="49"/>
        <end position="70"/>
    </location>
</feature>
<keyword evidence="4 5" id="KW-0472">Membrane</keyword>
<feature type="domain" description="Major facilitator superfamily (MFS) profile" evidence="6">
    <location>
        <begin position="13"/>
        <end position="411"/>
    </location>
</feature>